<feature type="domain" description="HD-GYP" evidence="3">
    <location>
        <begin position="318"/>
        <end position="514"/>
    </location>
</feature>
<keyword evidence="1" id="KW-0597">Phosphoprotein</keyword>
<accession>A0A3N5Y873</accession>
<dbReference type="InterPro" id="IPR021800">
    <property type="entry name" value="DUF3369"/>
</dbReference>
<organism evidence="4 5">
    <name type="scientific">Alteromonas sediminis</name>
    <dbReference type="NCBI Taxonomy" id="2259342"/>
    <lineage>
        <taxon>Bacteria</taxon>
        <taxon>Pseudomonadati</taxon>
        <taxon>Pseudomonadota</taxon>
        <taxon>Gammaproteobacteria</taxon>
        <taxon>Alteromonadales</taxon>
        <taxon>Alteromonadaceae</taxon>
        <taxon>Alteromonas/Salinimonas group</taxon>
        <taxon>Alteromonas</taxon>
    </lineage>
</organism>
<dbReference type="Gene3D" id="3.40.50.2300">
    <property type="match status" value="1"/>
</dbReference>
<name>A0A3N5Y873_9ALTE</name>
<evidence type="ECO:0000313" key="4">
    <source>
        <dbReference type="EMBL" id="RPJ67179.1"/>
    </source>
</evidence>
<dbReference type="InterPro" id="IPR052020">
    <property type="entry name" value="Cyclic_di-GMP/3'3'-cGAMP_PDE"/>
</dbReference>
<dbReference type="AlphaFoldDB" id="A0A3N5Y873"/>
<dbReference type="InterPro" id="IPR001789">
    <property type="entry name" value="Sig_transdc_resp-reg_receiver"/>
</dbReference>
<comment type="caution">
    <text evidence="4">The sequence shown here is derived from an EMBL/GenBank/DDBJ whole genome shotgun (WGS) entry which is preliminary data.</text>
</comment>
<dbReference type="SMART" id="SM00448">
    <property type="entry name" value="REC"/>
    <property type="match status" value="1"/>
</dbReference>
<evidence type="ECO:0000256" key="1">
    <source>
        <dbReference type="PROSITE-ProRule" id="PRU00169"/>
    </source>
</evidence>
<dbReference type="GO" id="GO:0000160">
    <property type="term" value="P:phosphorelay signal transduction system"/>
    <property type="evidence" value="ECO:0007669"/>
    <property type="project" value="InterPro"/>
</dbReference>
<gene>
    <name evidence="4" type="ORF">DRW07_06480</name>
</gene>
<sequence length="520" mass="57505">MNDEFLFAEDDDDLAPKIDGTWKILIVDDEPEIHAVTKLALSEFVLNGKSLNFLSAYSGEEAINVLKAHDDIAVMLLDVVMETDDAGLRVADRVRNELNNSFTRIILRTGQPGQAPEKEVIVNYDINDYKSKTELTAQKLFTVIIAALRSYRDIISIEESRVGLEKVVQASTDLFSRRSLEQFMEGLIQQLSSVLGCSQDAAYITSAVAGHEPIMDTQSDEWFIFAGNGEYSEKRGKPLAEALGGDEFESCQHALASQDVVFADNHIVAYCGGQSKYGSLLYLSGLNRQVNANDKHLIDLFSQNVQVAFENVMRIKKATETQARVLDRLCNLSDVNGHGSTRMMRLVAMADFVAGKAGLNDSDTKELRMAIPLMGLEHSCLAPVLLNDAGVDITACIKAISEHAKACTAETDYEAIPFLKKAMVLSRQHHEKWDGSGYPQKLSEAAISVESMVVAAVYMFDTLLGKQTYKSNWSIEDVVAFFKEERGKAFSPQIADIVIEHHASLVDIENSLSDDIFQKP</sequence>
<dbReference type="PANTHER" id="PTHR45228">
    <property type="entry name" value="CYCLIC DI-GMP PHOSPHODIESTERASE TM_0186-RELATED"/>
    <property type="match status" value="1"/>
</dbReference>
<feature type="domain" description="Response regulatory" evidence="2">
    <location>
        <begin position="23"/>
        <end position="147"/>
    </location>
</feature>
<dbReference type="Pfam" id="PF13487">
    <property type="entry name" value="HD_5"/>
    <property type="match status" value="1"/>
</dbReference>
<dbReference type="OrthoDB" id="9787688at2"/>
<dbReference type="RefSeq" id="WP_124027083.1">
    <property type="nucleotide sequence ID" value="NZ_JBHRSN010000015.1"/>
</dbReference>
<dbReference type="PROSITE" id="PS51832">
    <property type="entry name" value="HD_GYP"/>
    <property type="match status" value="1"/>
</dbReference>
<dbReference type="InterPro" id="IPR011006">
    <property type="entry name" value="CheY-like_superfamily"/>
</dbReference>
<dbReference type="PANTHER" id="PTHR45228:SF9">
    <property type="entry name" value="3'3'-CGAMP-SPECIFIC PHOSPHODIESTERASE 2"/>
    <property type="match status" value="1"/>
</dbReference>
<protein>
    <submittedName>
        <fullName evidence="4">DUF3369 domain-containing protein</fullName>
    </submittedName>
</protein>
<feature type="modified residue" description="4-aspartylphosphate" evidence="1">
    <location>
        <position position="78"/>
    </location>
</feature>
<proteinExistence type="predicted"/>
<dbReference type="SUPFAM" id="SSF52172">
    <property type="entry name" value="CheY-like"/>
    <property type="match status" value="1"/>
</dbReference>
<dbReference type="Pfam" id="PF00072">
    <property type="entry name" value="Response_reg"/>
    <property type="match status" value="1"/>
</dbReference>
<dbReference type="Gene3D" id="1.10.3210.10">
    <property type="entry name" value="Hypothetical protein af1432"/>
    <property type="match status" value="1"/>
</dbReference>
<dbReference type="InterPro" id="IPR037522">
    <property type="entry name" value="HD_GYP_dom"/>
</dbReference>
<dbReference type="Proteomes" id="UP000275281">
    <property type="component" value="Unassembled WGS sequence"/>
</dbReference>
<evidence type="ECO:0000259" key="3">
    <source>
        <dbReference type="PROSITE" id="PS51832"/>
    </source>
</evidence>
<evidence type="ECO:0000259" key="2">
    <source>
        <dbReference type="PROSITE" id="PS50110"/>
    </source>
</evidence>
<dbReference type="Pfam" id="PF11849">
    <property type="entry name" value="DUF3369"/>
    <property type="match status" value="1"/>
</dbReference>
<reference evidence="4 5" key="1">
    <citation type="submission" date="2018-11" db="EMBL/GenBank/DDBJ databases">
        <authorList>
            <person name="Ye M.-Q."/>
            <person name="Du Z.-J."/>
        </authorList>
    </citation>
    <scope>NUCLEOTIDE SEQUENCE [LARGE SCALE GENOMIC DNA]</scope>
    <source>
        <strain evidence="4 5">U0105</strain>
    </source>
</reference>
<dbReference type="PROSITE" id="PS50110">
    <property type="entry name" value="RESPONSE_REGULATORY"/>
    <property type="match status" value="1"/>
</dbReference>
<evidence type="ECO:0000313" key="5">
    <source>
        <dbReference type="Proteomes" id="UP000275281"/>
    </source>
</evidence>
<dbReference type="EMBL" id="RPOK01000002">
    <property type="protein sequence ID" value="RPJ67179.1"/>
    <property type="molecule type" value="Genomic_DNA"/>
</dbReference>
<keyword evidence="5" id="KW-1185">Reference proteome</keyword>
<dbReference type="SUPFAM" id="SSF109604">
    <property type="entry name" value="HD-domain/PDEase-like"/>
    <property type="match status" value="1"/>
</dbReference>